<evidence type="ECO:0000256" key="10">
    <source>
        <dbReference type="SAM" id="Phobius"/>
    </source>
</evidence>
<evidence type="ECO:0000259" key="12">
    <source>
        <dbReference type="PROSITE" id="PS51846"/>
    </source>
</evidence>
<feature type="domain" description="CBS" evidence="11">
    <location>
        <begin position="287"/>
        <end position="345"/>
    </location>
</feature>
<organism evidence="13 14">
    <name type="scientific">Hyphococcus lacteus</name>
    <dbReference type="NCBI Taxonomy" id="3143536"/>
    <lineage>
        <taxon>Bacteria</taxon>
        <taxon>Pseudomonadati</taxon>
        <taxon>Pseudomonadota</taxon>
        <taxon>Alphaproteobacteria</taxon>
        <taxon>Parvularculales</taxon>
        <taxon>Parvularculaceae</taxon>
        <taxon>Hyphococcus</taxon>
    </lineage>
</organism>
<dbReference type="EMBL" id="JBEHZE010000001">
    <property type="protein sequence ID" value="MEX6633918.1"/>
    <property type="molecule type" value="Genomic_DNA"/>
</dbReference>
<evidence type="ECO:0000313" key="14">
    <source>
        <dbReference type="Proteomes" id="UP001560685"/>
    </source>
</evidence>
<name>A0ABV3Z5U5_9PROT</name>
<feature type="transmembrane region" description="Helical" evidence="10">
    <location>
        <begin position="20"/>
        <end position="45"/>
    </location>
</feature>
<protein>
    <submittedName>
        <fullName evidence="13">Hemolysin family protein</fullName>
    </submittedName>
</protein>
<gene>
    <name evidence="13" type="ORF">ABFZ84_10195</name>
</gene>
<feature type="transmembrane region" description="Helical" evidence="10">
    <location>
        <begin position="109"/>
        <end position="130"/>
    </location>
</feature>
<comment type="subcellular location">
    <subcellularLocation>
        <location evidence="1">Membrane</location>
        <topology evidence="1">Multi-pass membrane protein</topology>
    </subcellularLocation>
</comment>
<dbReference type="Pfam" id="PF01595">
    <property type="entry name" value="CNNM"/>
    <property type="match status" value="1"/>
</dbReference>
<dbReference type="SMART" id="SM00116">
    <property type="entry name" value="CBS"/>
    <property type="match status" value="2"/>
</dbReference>
<dbReference type="PANTHER" id="PTHR22777">
    <property type="entry name" value="HEMOLYSIN-RELATED"/>
    <property type="match status" value="1"/>
</dbReference>
<dbReference type="InterPro" id="IPR002550">
    <property type="entry name" value="CNNM"/>
</dbReference>
<evidence type="ECO:0000256" key="8">
    <source>
        <dbReference type="PROSITE-ProRule" id="PRU01193"/>
    </source>
</evidence>
<dbReference type="Pfam" id="PF00571">
    <property type="entry name" value="CBS"/>
    <property type="match status" value="1"/>
</dbReference>
<dbReference type="InterPro" id="IPR000644">
    <property type="entry name" value="CBS_dom"/>
</dbReference>
<evidence type="ECO:0000256" key="3">
    <source>
        <dbReference type="ARBA" id="ARBA00022737"/>
    </source>
</evidence>
<comment type="caution">
    <text evidence="13">The sequence shown here is derived from an EMBL/GenBank/DDBJ whole genome shotgun (WGS) entry which is preliminary data.</text>
</comment>
<feature type="region of interest" description="Disordered" evidence="9">
    <location>
        <begin position="360"/>
        <end position="383"/>
    </location>
</feature>
<keyword evidence="4 8" id="KW-1133">Transmembrane helix</keyword>
<dbReference type="Gene3D" id="3.10.580.10">
    <property type="entry name" value="CBS-domain"/>
    <property type="match status" value="1"/>
</dbReference>
<evidence type="ECO:0000256" key="6">
    <source>
        <dbReference type="ARBA" id="ARBA00023136"/>
    </source>
</evidence>
<proteinExistence type="predicted"/>
<evidence type="ECO:0000256" key="4">
    <source>
        <dbReference type="ARBA" id="ARBA00022989"/>
    </source>
</evidence>
<evidence type="ECO:0000256" key="1">
    <source>
        <dbReference type="ARBA" id="ARBA00004141"/>
    </source>
</evidence>
<evidence type="ECO:0000313" key="13">
    <source>
        <dbReference type="EMBL" id="MEX6633918.1"/>
    </source>
</evidence>
<dbReference type="InterPro" id="IPR046342">
    <property type="entry name" value="CBS_dom_sf"/>
</dbReference>
<feature type="domain" description="CNNM transmembrane" evidence="12">
    <location>
        <begin position="16"/>
        <end position="202"/>
    </location>
</feature>
<dbReference type="RefSeq" id="WP_369313916.1">
    <property type="nucleotide sequence ID" value="NZ_JBEHZE010000001.1"/>
</dbReference>
<feature type="transmembrane region" description="Helical" evidence="10">
    <location>
        <begin position="150"/>
        <end position="172"/>
    </location>
</feature>
<accession>A0ABV3Z5U5</accession>
<sequence length="383" mass="42892">MRKYSSHEPYNGRYNAHPMLSSLIAFLVVSICVSFLCSLWESVLLSISPSYMRVKLDEGDKIGKTLNDFKNNIDRPLAGILTLNTIGHTVGAIGVGQEATKIWAESNPLITGLAVPAATTAAILILSEIIPKTIGATNWKALAPFTVKSLNMVLFILAPIVWLCQLTTRAITSSKEQSIFSRTDFLAMAQIGSEEGALDQAEVEFIHNILHFKNFKARQVMTPRTVTVSAPQNMTARAFYDLQEELVFSRIPLRESADSENFVGYVLKDDILEHLIDDAGDKTLSDFKRNIVTVPENYSIFRLFNDFIETRDHIALVTDDFGSMSGIVTMEDVIETLLGSEIVDETDQTVDMQDMAKKRWQDRRKAHQRRTVANKTTKPEISR</sequence>
<keyword evidence="14" id="KW-1185">Reference proteome</keyword>
<feature type="compositionally biased region" description="Basic residues" evidence="9">
    <location>
        <begin position="360"/>
        <end position="372"/>
    </location>
</feature>
<evidence type="ECO:0000256" key="2">
    <source>
        <dbReference type="ARBA" id="ARBA00022692"/>
    </source>
</evidence>
<reference evidence="13 14" key="1">
    <citation type="submission" date="2024-05" db="EMBL/GenBank/DDBJ databases">
        <title>Three bacterial strains, DH-69, EH-24, and ECK-19 isolated from coastal sediments.</title>
        <authorList>
            <person name="Ye Y.-Q."/>
            <person name="Du Z.-J."/>
        </authorList>
    </citation>
    <scope>NUCLEOTIDE SEQUENCE [LARGE SCALE GENOMIC DNA]</scope>
    <source>
        <strain evidence="13 14">ECK-19</strain>
    </source>
</reference>
<dbReference type="PROSITE" id="PS51371">
    <property type="entry name" value="CBS"/>
    <property type="match status" value="1"/>
</dbReference>
<evidence type="ECO:0000256" key="5">
    <source>
        <dbReference type="ARBA" id="ARBA00023122"/>
    </source>
</evidence>
<dbReference type="SUPFAM" id="SSF54631">
    <property type="entry name" value="CBS-domain pair"/>
    <property type="match status" value="1"/>
</dbReference>
<dbReference type="PROSITE" id="PS51846">
    <property type="entry name" value="CNNM"/>
    <property type="match status" value="1"/>
</dbReference>
<keyword evidence="2 8" id="KW-0812">Transmembrane</keyword>
<dbReference type="CDD" id="cd04590">
    <property type="entry name" value="CBS_pair_CorC_HlyC_assoc"/>
    <property type="match status" value="1"/>
</dbReference>
<dbReference type="PANTHER" id="PTHR22777:SF4">
    <property type="entry name" value="UPF0053 PROTEIN SLL1254"/>
    <property type="match status" value="1"/>
</dbReference>
<keyword evidence="3" id="KW-0677">Repeat</keyword>
<evidence type="ECO:0000256" key="7">
    <source>
        <dbReference type="PROSITE-ProRule" id="PRU00703"/>
    </source>
</evidence>
<dbReference type="Proteomes" id="UP001560685">
    <property type="component" value="Unassembled WGS sequence"/>
</dbReference>
<keyword evidence="6 8" id="KW-0472">Membrane</keyword>
<keyword evidence="5 7" id="KW-0129">CBS domain</keyword>
<evidence type="ECO:0000256" key="9">
    <source>
        <dbReference type="SAM" id="MobiDB-lite"/>
    </source>
</evidence>
<dbReference type="InterPro" id="IPR044751">
    <property type="entry name" value="Ion_transp-like_CBS"/>
</dbReference>
<evidence type="ECO:0000259" key="11">
    <source>
        <dbReference type="PROSITE" id="PS51371"/>
    </source>
</evidence>